<evidence type="ECO:0000256" key="1">
    <source>
        <dbReference type="ARBA" id="ARBA00001936"/>
    </source>
</evidence>
<keyword evidence="3 7" id="KW-0479">Metal-binding</keyword>
<dbReference type="GO" id="GO:0008081">
    <property type="term" value="F:phosphoric diester hydrolase activity"/>
    <property type="evidence" value="ECO:0007669"/>
    <property type="project" value="TreeGrafter"/>
</dbReference>
<dbReference type="PANTHER" id="PTHR22748">
    <property type="entry name" value="AP ENDONUCLEASE"/>
    <property type="match status" value="1"/>
</dbReference>
<organism evidence="10">
    <name type="scientific">Oceaniferula spumae</name>
    <dbReference type="NCBI Taxonomy" id="2979115"/>
    <lineage>
        <taxon>Bacteria</taxon>
        <taxon>Pseudomonadati</taxon>
        <taxon>Verrucomicrobiota</taxon>
        <taxon>Verrucomicrobiia</taxon>
        <taxon>Verrucomicrobiales</taxon>
        <taxon>Verrucomicrobiaceae</taxon>
        <taxon>Oceaniferula</taxon>
    </lineage>
</organism>
<feature type="site" description="Important for catalytic activity" evidence="8">
    <location>
        <position position="218"/>
    </location>
</feature>
<feature type="binding site" evidence="7">
    <location>
        <position position="244"/>
    </location>
    <ligand>
        <name>Mg(2+)</name>
        <dbReference type="ChEBI" id="CHEBI:18420"/>
        <label>1</label>
    </ligand>
</feature>
<dbReference type="CDD" id="cd09087">
    <property type="entry name" value="Ape1-like_AP-endo"/>
    <property type="match status" value="1"/>
</dbReference>
<dbReference type="Pfam" id="PF03372">
    <property type="entry name" value="Exo_endo_phos"/>
    <property type="match status" value="1"/>
</dbReference>
<dbReference type="InterPro" id="IPR005135">
    <property type="entry name" value="Endo/exonuclease/phosphatase"/>
</dbReference>
<dbReference type="GO" id="GO:0003906">
    <property type="term" value="F:DNA-(apurinic or apyrimidinic site) endonuclease activity"/>
    <property type="evidence" value="ECO:0007669"/>
    <property type="project" value="TreeGrafter"/>
</dbReference>
<feature type="binding site" evidence="7">
    <location>
        <position position="35"/>
    </location>
    <ligand>
        <name>Mg(2+)</name>
        <dbReference type="ChEBI" id="CHEBI:18420"/>
        <label>1</label>
    </ligand>
</feature>
<name>A0AAT9FHV8_9BACT</name>
<comment type="similarity">
    <text evidence="2">Belongs to the DNA repair enzymes AP/ExoA family.</text>
</comment>
<feature type="site" description="Transition state stabilizer" evidence="8">
    <location>
        <position position="148"/>
    </location>
</feature>
<feature type="binding site" evidence="7">
    <location>
        <position position="7"/>
    </location>
    <ligand>
        <name>Mg(2+)</name>
        <dbReference type="ChEBI" id="CHEBI:18420"/>
        <label>1</label>
    </ligand>
</feature>
<sequence>MKIISWNVNGIRAVIKKNFAEFFSEHQPDILCLQETKARAEQVDLPLEMAGYHSYWNSADKPGYSGVAIFTKHEPISVTNGIGIDEHDTEGRVITAEFEDFYLVTVYTPNSKNELLRLPYRQRWDADFLDYCKMLEKTKPVIFCGDLNVAHQEIDLARPKQNRRNAGFSDEERAGFDNIVTAGFTDTFRHFYPDTTEAYSWWSYRAGARGKNIGWRIDYFCVSHCYTDKVSKAEILADVLGSDHCPVLIELKA</sequence>
<evidence type="ECO:0000256" key="4">
    <source>
        <dbReference type="ARBA" id="ARBA00022801"/>
    </source>
</evidence>
<protein>
    <submittedName>
        <fullName evidence="10">Exodeoxyribonuclease III</fullName>
    </submittedName>
</protein>
<dbReference type="PANTHER" id="PTHR22748:SF6">
    <property type="entry name" value="DNA-(APURINIC OR APYRIMIDINIC SITE) ENDONUCLEASE"/>
    <property type="match status" value="1"/>
</dbReference>
<dbReference type="NCBIfam" id="TIGR00633">
    <property type="entry name" value="xth"/>
    <property type="match status" value="1"/>
</dbReference>
<dbReference type="SUPFAM" id="SSF56219">
    <property type="entry name" value="DNase I-like"/>
    <property type="match status" value="1"/>
</dbReference>
<dbReference type="EMBL" id="AP026866">
    <property type="protein sequence ID" value="BDS05587.1"/>
    <property type="molecule type" value="Genomic_DNA"/>
</dbReference>
<dbReference type="GO" id="GO:0046872">
    <property type="term" value="F:metal ion binding"/>
    <property type="evidence" value="ECO:0007669"/>
    <property type="project" value="UniProtKB-KW"/>
</dbReference>
<dbReference type="Gene3D" id="3.60.10.10">
    <property type="entry name" value="Endonuclease/exonuclease/phosphatase"/>
    <property type="match status" value="1"/>
</dbReference>
<evidence type="ECO:0000256" key="2">
    <source>
        <dbReference type="ARBA" id="ARBA00007092"/>
    </source>
</evidence>
<dbReference type="InterPro" id="IPR036691">
    <property type="entry name" value="Endo/exonu/phosph_ase_sf"/>
</dbReference>
<reference evidence="10" key="1">
    <citation type="submission" date="2024-07" db="EMBL/GenBank/DDBJ databases">
        <title>Complete genome sequence of Verrucomicrobiaceae bacterium NT6N.</title>
        <authorList>
            <person name="Huang C."/>
            <person name="Takami H."/>
            <person name="Hamasaki K."/>
        </authorList>
    </citation>
    <scope>NUCLEOTIDE SEQUENCE</scope>
    <source>
        <strain evidence="10">NT6N</strain>
    </source>
</reference>
<feature type="active site" description="Proton acceptor" evidence="6">
    <location>
        <position position="244"/>
    </location>
</feature>
<accession>A0AAT9FHV8</accession>
<dbReference type="InterPro" id="IPR020847">
    <property type="entry name" value="AP_endonuclease_F1_BS"/>
</dbReference>
<evidence type="ECO:0000256" key="8">
    <source>
        <dbReference type="PIRSR" id="PIRSR604808-3"/>
    </source>
</evidence>
<dbReference type="InterPro" id="IPR020848">
    <property type="entry name" value="AP_endonuclease_F1_CS"/>
</dbReference>
<feature type="active site" evidence="6">
    <location>
        <position position="107"/>
    </location>
</feature>
<feature type="active site" description="Proton donor/acceptor" evidence="6">
    <location>
        <position position="146"/>
    </location>
</feature>
<dbReference type="NCBIfam" id="TIGR00195">
    <property type="entry name" value="exoDNase_III"/>
    <property type="match status" value="1"/>
</dbReference>
<keyword evidence="7" id="KW-0464">Manganese</keyword>
<comment type="cofactor">
    <cofactor evidence="1">
        <name>Mn(2+)</name>
        <dbReference type="ChEBI" id="CHEBI:29035"/>
    </cofactor>
</comment>
<dbReference type="AlphaFoldDB" id="A0AAT9FHV8"/>
<dbReference type="PROSITE" id="PS00727">
    <property type="entry name" value="AP_NUCLEASE_F1_2"/>
    <property type="match status" value="1"/>
</dbReference>
<feature type="domain" description="Endonuclease/exonuclease/phosphatase" evidence="9">
    <location>
        <begin position="4"/>
        <end position="244"/>
    </location>
</feature>
<dbReference type="FunFam" id="3.60.10.10:FF:000026">
    <property type="entry name" value="Exodeoxyribonuclease III"/>
    <property type="match status" value="1"/>
</dbReference>
<keyword evidence="4" id="KW-0378">Hydrolase</keyword>
<feature type="binding site" evidence="7">
    <location>
        <position position="148"/>
    </location>
    <ligand>
        <name>Mg(2+)</name>
        <dbReference type="ChEBI" id="CHEBI:18420"/>
        <label>1</label>
    </ligand>
</feature>
<evidence type="ECO:0000256" key="7">
    <source>
        <dbReference type="PIRSR" id="PIRSR604808-2"/>
    </source>
</evidence>
<dbReference type="InterPro" id="IPR004808">
    <property type="entry name" value="AP_endonuc_1"/>
</dbReference>
<comment type="cofactor">
    <cofactor evidence="7">
        <name>Mg(2+)</name>
        <dbReference type="ChEBI" id="CHEBI:18420"/>
    </cofactor>
    <cofactor evidence="7">
        <name>Mn(2+)</name>
        <dbReference type="ChEBI" id="CHEBI:29035"/>
    </cofactor>
    <text evidence="7">Probably binds two magnesium or manganese ions per subunit.</text>
</comment>
<evidence type="ECO:0000256" key="5">
    <source>
        <dbReference type="ARBA" id="ARBA00022842"/>
    </source>
</evidence>
<dbReference type="GO" id="GO:0003677">
    <property type="term" value="F:DNA binding"/>
    <property type="evidence" value="ECO:0007669"/>
    <property type="project" value="InterPro"/>
</dbReference>
<proteinExistence type="inferred from homology"/>
<feature type="site" description="Interaction with DNA substrate" evidence="8">
    <location>
        <position position="244"/>
    </location>
</feature>
<feature type="binding site" evidence="7">
    <location>
        <position position="146"/>
    </location>
    <ligand>
        <name>Mg(2+)</name>
        <dbReference type="ChEBI" id="CHEBI:18420"/>
        <label>1</label>
    </ligand>
</feature>
<feature type="binding site" evidence="7">
    <location>
        <position position="243"/>
    </location>
    <ligand>
        <name>Mg(2+)</name>
        <dbReference type="ChEBI" id="CHEBI:18420"/>
        <label>1</label>
    </ligand>
</feature>
<gene>
    <name evidence="10" type="ORF">NT6N_06270</name>
</gene>
<keyword evidence="5 7" id="KW-0460">Magnesium</keyword>
<dbReference type="KEGG" id="osu:NT6N_06270"/>
<dbReference type="PROSITE" id="PS00726">
    <property type="entry name" value="AP_NUCLEASE_F1_1"/>
    <property type="match status" value="1"/>
</dbReference>
<evidence type="ECO:0000313" key="10">
    <source>
        <dbReference type="EMBL" id="BDS05587.1"/>
    </source>
</evidence>
<dbReference type="GO" id="GO:0006284">
    <property type="term" value="P:base-excision repair"/>
    <property type="evidence" value="ECO:0007669"/>
    <property type="project" value="TreeGrafter"/>
</dbReference>
<evidence type="ECO:0000259" key="9">
    <source>
        <dbReference type="Pfam" id="PF03372"/>
    </source>
</evidence>
<evidence type="ECO:0000256" key="3">
    <source>
        <dbReference type="ARBA" id="ARBA00022723"/>
    </source>
</evidence>
<dbReference type="GO" id="GO:0008311">
    <property type="term" value="F:double-stranded DNA 3'-5' DNA exonuclease activity"/>
    <property type="evidence" value="ECO:0007669"/>
    <property type="project" value="TreeGrafter"/>
</dbReference>
<dbReference type="PROSITE" id="PS51435">
    <property type="entry name" value="AP_NUCLEASE_F1_4"/>
    <property type="match status" value="1"/>
</dbReference>
<evidence type="ECO:0000256" key="6">
    <source>
        <dbReference type="PIRSR" id="PIRSR604808-1"/>
    </source>
</evidence>